<dbReference type="InterPro" id="IPR016162">
    <property type="entry name" value="Ald_DH_N"/>
</dbReference>
<dbReference type="AlphaFoldDB" id="A0A971S0W5"/>
<organism evidence="6 7">
    <name type="scientific">Syntrophorhabdus aromaticivorans</name>
    <dbReference type="NCBI Taxonomy" id="328301"/>
    <lineage>
        <taxon>Bacteria</taxon>
        <taxon>Pseudomonadati</taxon>
        <taxon>Thermodesulfobacteriota</taxon>
        <taxon>Syntrophorhabdia</taxon>
        <taxon>Syntrophorhabdales</taxon>
        <taxon>Syntrophorhabdaceae</taxon>
        <taxon>Syntrophorhabdus</taxon>
    </lineage>
</organism>
<dbReference type="Proteomes" id="UP000777265">
    <property type="component" value="Unassembled WGS sequence"/>
</dbReference>
<evidence type="ECO:0000256" key="3">
    <source>
        <dbReference type="PROSITE-ProRule" id="PRU10007"/>
    </source>
</evidence>
<dbReference type="FunFam" id="3.40.309.10:FF:000009">
    <property type="entry name" value="Aldehyde dehydrogenase A"/>
    <property type="match status" value="1"/>
</dbReference>
<dbReference type="PANTHER" id="PTHR11699">
    <property type="entry name" value="ALDEHYDE DEHYDROGENASE-RELATED"/>
    <property type="match status" value="1"/>
</dbReference>
<accession>A0A971S0W5</accession>
<evidence type="ECO:0000259" key="5">
    <source>
        <dbReference type="Pfam" id="PF00171"/>
    </source>
</evidence>
<gene>
    <name evidence="6" type="ORF">GXY80_08455</name>
</gene>
<sequence length="493" mass="52871">MPEEYSMLIGGKKVKATTGEVSEVINPANGQVVGMVPKCGEADVDAAVRAALEAAPAWAARTMTERSKVLLKLSRLIMAHHEELAQLETAEHGSPIRKTMNFDVPLCAEQIEYFAGVARAMTGETLPVGPWCTSITIREPLGVVGLITPWNFPALMVVWKLGAALVTGNACVVKPPSVAPLTTLKLGDLAMEAGVPAGVVNVITGPGETAGEALVRHPQVAKIGFTGDTATGKRIMSLASDTVKQVGLELGGNNAFIVLADADIDSAVEGAVWSAFFNSGQVCAAAGRFYVHDSRYDEFVEKMVAAARQLRYGDPMSMETVMGPVAYEAHRDKVEGYIEGAKKAGARLLCGGTRPDTPETRSGFFVAPTIFGDCTNDMRLMQDEVFGPVVGISRFKDLDEAVALTNDTKYGLSASVWTRDLRTGLNVAGRIKAGTVWINEHLIIFCETPWGGCKQSGWGKDLSTMALDEYTMTKHIYIDLTGEPVKPWYGLLK</sequence>
<evidence type="ECO:0000256" key="4">
    <source>
        <dbReference type="RuleBase" id="RU003345"/>
    </source>
</evidence>
<dbReference type="SUPFAM" id="SSF53720">
    <property type="entry name" value="ALDH-like"/>
    <property type="match status" value="1"/>
</dbReference>
<reference evidence="6" key="1">
    <citation type="journal article" date="2020" name="Biotechnol. Biofuels">
        <title>New insights from the biogas microbiome by comprehensive genome-resolved metagenomics of nearly 1600 species originating from multiple anaerobic digesters.</title>
        <authorList>
            <person name="Campanaro S."/>
            <person name="Treu L."/>
            <person name="Rodriguez-R L.M."/>
            <person name="Kovalovszki A."/>
            <person name="Ziels R.M."/>
            <person name="Maus I."/>
            <person name="Zhu X."/>
            <person name="Kougias P.G."/>
            <person name="Basile A."/>
            <person name="Luo G."/>
            <person name="Schluter A."/>
            <person name="Konstantinidis K.T."/>
            <person name="Angelidaki I."/>
        </authorList>
    </citation>
    <scope>NUCLEOTIDE SEQUENCE</scope>
    <source>
        <strain evidence="6">AS06rmzACSIP_7</strain>
    </source>
</reference>
<dbReference type="InterPro" id="IPR029510">
    <property type="entry name" value="Ald_DH_CS_GLU"/>
</dbReference>
<dbReference type="Gene3D" id="3.40.309.10">
    <property type="entry name" value="Aldehyde Dehydrogenase, Chain A, domain 2"/>
    <property type="match status" value="1"/>
</dbReference>
<dbReference type="InterPro" id="IPR015590">
    <property type="entry name" value="Aldehyde_DH_dom"/>
</dbReference>
<comment type="caution">
    <text evidence="6">The sequence shown here is derived from an EMBL/GenBank/DDBJ whole genome shotgun (WGS) entry which is preliminary data.</text>
</comment>
<protein>
    <submittedName>
        <fullName evidence="6">Aldehyde dehydrogenase</fullName>
    </submittedName>
</protein>
<evidence type="ECO:0000313" key="6">
    <source>
        <dbReference type="EMBL" id="NLW35493.1"/>
    </source>
</evidence>
<feature type="active site" evidence="3">
    <location>
        <position position="249"/>
    </location>
</feature>
<dbReference type="InterPro" id="IPR016163">
    <property type="entry name" value="Ald_DH_C"/>
</dbReference>
<dbReference type="PROSITE" id="PS00687">
    <property type="entry name" value="ALDEHYDE_DEHYDR_GLU"/>
    <property type="match status" value="1"/>
</dbReference>
<feature type="domain" description="Aldehyde dehydrogenase" evidence="5">
    <location>
        <begin position="17"/>
        <end position="476"/>
    </location>
</feature>
<dbReference type="EMBL" id="JAAYEE010000135">
    <property type="protein sequence ID" value="NLW35493.1"/>
    <property type="molecule type" value="Genomic_DNA"/>
</dbReference>
<keyword evidence="2 4" id="KW-0560">Oxidoreductase</keyword>
<dbReference type="Pfam" id="PF00171">
    <property type="entry name" value="Aldedh"/>
    <property type="match status" value="1"/>
</dbReference>
<evidence type="ECO:0000313" key="7">
    <source>
        <dbReference type="Proteomes" id="UP000777265"/>
    </source>
</evidence>
<proteinExistence type="inferred from homology"/>
<dbReference type="FunFam" id="3.40.605.10:FF:000007">
    <property type="entry name" value="NAD/NADP-dependent betaine aldehyde dehydrogenase"/>
    <property type="match status" value="1"/>
</dbReference>
<evidence type="ECO:0000256" key="1">
    <source>
        <dbReference type="ARBA" id="ARBA00009986"/>
    </source>
</evidence>
<comment type="similarity">
    <text evidence="1 4">Belongs to the aldehyde dehydrogenase family.</text>
</comment>
<dbReference type="Gene3D" id="3.40.605.10">
    <property type="entry name" value="Aldehyde Dehydrogenase, Chain A, domain 1"/>
    <property type="match status" value="1"/>
</dbReference>
<dbReference type="PROSITE" id="PS00070">
    <property type="entry name" value="ALDEHYDE_DEHYDR_CYS"/>
    <property type="match status" value="1"/>
</dbReference>
<name>A0A971S0W5_9BACT</name>
<dbReference type="InterPro" id="IPR016161">
    <property type="entry name" value="Ald_DH/histidinol_DH"/>
</dbReference>
<dbReference type="InterPro" id="IPR016160">
    <property type="entry name" value="Ald_DH_CS_CYS"/>
</dbReference>
<reference evidence="6" key="2">
    <citation type="submission" date="2020-01" db="EMBL/GenBank/DDBJ databases">
        <authorList>
            <person name="Campanaro S."/>
        </authorList>
    </citation>
    <scope>NUCLEOTIDE SEQUENCE</scope>
    <source>
        <strain evidence="6">AS06rmzACSIP_7</strain>
    </source>
</reference>
<dbReference type="CDD" id="cd07078">
    <property type="entry name" value="ALDH"/>
    <property type="match status" value="1"/>
</dbReference>
<dbReference type="GO" id="GO:0016620">
    <property type="term" value="F:oxidoreductase activity, acting on the aldehyde or oxo group of donors, NAD or NADP as acceptor"/>
    <property type="evidence" value="ECO:0007669"/>
    <property type="project" value="InterPro"/>
</dbReference>
<evidence type="ECO:0000256" key="2">
    <source>
        <dbReference type="ARBA" id="ARBA00023002"/>
    </source>
</evidence>